<dbReference type="Proteomes" id="UP000831485">
    <property type="component" value="Chromosome"/>
</dbReference>
<keyword evidence="5" id="KW-1185">Reference proteome</keyword>
<dbReference type="EMBL" id="BLXY01000002">
    <property type="protein sequence ID" value="GFO63670.1"/>
    <property type="molecule type" value="Genomic_DNA"/>
</dbReference>
<reference evidence="2" key="2">
    <citation type="journal article" date="2021" name="Int. J. Syst. Evol. Microbiol.">
        <title>Geomonas silvestris sp. nov., Geomonas paludis sp. nov. and Geomonas limicola sp. nov., isolated from terrestrial environments, and emended description of the genus Geomonas.</title>
        <authorList>
            <person name="Itoh H."/>
            <person name="Xu Z."/>
            <person name="Masuda Y."/>
            <person name="Ushijima N."/>
            <person name="Hayakawa C."/>
            <person name="Shiratori Y."/>
            <person name="Senoo K."/>
        </authorList>
    </citation>
    <scope>NUCLEOTIDE SEQUENCE</scope>
    <source>
        <strain evidence="2">Red736</strain>
    </source>
</reference>
<dbReference type="GO" id="GO:0008270">
    <property type="term" value="F:zinc ion binding"/>
    <property type="evidence" value="ECO:0007669"/>
    <property type="project" value="InterPro"/>
</dbReference>
<dbReference type="Pfam" id="PF05443">
    <property type="entry name" value="ROS_MUCR"/>
    <property type="match status" value="1"/>
</dbReference>
<gene>
    <name evidence="2" type="ORF">GMPD_15890</name>
    <name evidence="3" type="ORF">M1B72_08795</name>
</gene>
<evidence type="ECO:0000313" key="5">
    <source>
        <dbReference type="Proteomes" id="UP000831485"/>
    </source>
</evidence>
<reference evidence="4" key="1">
    <citation type="submission" date="2020-06" db="EMBL/GenBank/DDBJ databases">
        <title>Draft genomic sequecing of Geomonas sp. Red736.</title>
        <authorList>
            <person name="Itoh H."/>
            <person name="Xu Z.X."/>
            <person name="Ushijima N."/>
            <person name="Masuda Y."/>
            <person name="Shiratori Y."/>
            <person name="Senoo K."/>
        </authorList>
    </citation>
    <scope>NUCLEOTIDE SEQUENCE [LARGE SCALE GENOMIC DNA]</scope>
    <source>
        <strain evidence="4">Red736</strain>
    </source>
</reference>
<organism evidence="2 4">
    <name type="scientific">Geomonas paludis</name>
    <dbReference type="NCBI Taxonomy" id="2740185"/>
    <lineage>
        <taxon>Bacteria</taxon>
        <taxon>Pseudomonadati</taxon>
        <taxon>Thermodesulfobacteriota</taxon>
        <taxon>Desulfuromonadia</taxon>
        <taxon>Geobacterales</taxon>
        <taxon>Geobacteraceae</taxon>
        <taxon>Geomonas</taxon>
    </lineage>
</organism>
<dbReference type="Gene3D" id="1.10.10.1550">
    <property type="entry name" value="ROS/MUCR transcriptional regulator protein"/>
    <property type="match status" value="1"/>
</dbReference>
<sequence>MTNMLEVVGRIVSAHVSMCAMTSEEVLAEINSVHATLSNLHQDASVKTTRHEGMPAVSRKQAFKKTEVVCMLCGKGGMRTLARHLKYAHSMNPGEYRTKFGIPREQPLTARDFSAHRRTLATAHGLADYLVKARAVRAERLKGKKDNRAALS</sequence>
<protein>
    <submittedName>
        <fullName evidence="2">MucR family transcriptional regulator</fullName>
    </submittedName>
</protein>
<dbReference type="InterPro" id="IPR041920">
    <property type="entry name" value="ROS/MUCR_sf"/>
</dbReference>
<reference evidence="3" key="3">
    <citation type="submission" date="2022-04" db="EMBL/GenBank/DDBJ databases">
        <authorList>
            <person name="Liu G."/>
        </authorList>
    </citation>
    <scope>NUCLEOTIDE SEQUENCE</scope>
    <source>
        <strain evidence="3">RG22</strain>
    </source>
</reference>
<evidence type="ECO:0000313" key="3">
    <source>
        <dbReference type="EMBL" id="UPU37788.1"/>
    </source>
</evidence>
<dbReference type="GO" id="GO:0003677">
    <property type="term" value="F:DNA binding"/>
    <property type="evidence" value="ECO:0007669"/>
    <property type="project" value="InterPro"/>
</dbReference>
<proteinExistence type="inferred from homology"/>
<evidence type="ECO:0000256" key="1">
    <source>
        <dbReference type="ARBA" id="ARBA00007031"/>
    </source>
</evidence>
<dbReference type="GO" id="GO:0006355">
    <property type="term" value="P:regulation of DNA-templated transcription"/>
    <property type="evidence" value="ECO:0007669"/>
    <property type="project" value="InterPro"/>
</dbReference>
<dbReference type="EMBL" id="CP096574">
    <property type="protein sequence ID" value="UPU37788.1"/>
    <property type="molecule type" value="Genomic_DNA"/>
</dbReference>
<dbReference type="InterPro" id="IPR008807">
    <property type="entry name" value="ROS_MUCR"/>
</dbReference>
<dbReference type="AlphaFoldDB" id="A0A6V8MU89"/>
<dbReference type="Proteomes" id="UP000568888">
    <property type="component" value="Unassembled WGS sequence"/>
</dbReference>
<dbReference type="RefSeq" id="WP_183346513.1">
    <property type="nucleotide sequence ID" value="NZ_BLXY01000002.1"/>
</dbReference>
<evidence type="ECO:0000313" key="4">
    <source>
        <dbReference type="Proteomes" id="UP000568888"/>
    </source>
</evidence>
<evidence type="ECO:0000313" key="2">
    <source>
        <dbReference type="EMBL" id="GFO63670.1"/>
    </source>
</evidence>
<accession>A0A6V8MU89</accession>
<name>A0A6V8MU89_9BACT</name>
<comment type="similarity">
    <text evidence="1">Belongs to the ros/MucR family.</text>
</comment>